<name>G7E471_MIXOS</name>
<evidence type="ECO:0000313" key="7">
    <source>
        <dbReference type="Proteomes" id="UP000009131"/>
    </source>
</evidence>
<dbReference type="STRING" id="764103.G7E471"/>
<feature type="active site" description="Nucleophile" evidence="4">
    <location>
        <position position="178"/>
    </location>
</feature>
<dbReference type="OMA" id="HWIALAS"/>
<evidence type="ECO:0000259" key="5">
    <source>
        <dbReference type="Pfam" id="PF06441"/>
    </source>
</evidence>
<organism evidence="6 7">
    <name type="scientific">Mixia osmundae (strain CBS 9802 / IAM 14324 / JCM 22182 / KY 12970)</name>
    <dbReference type="NCBI Taxonomy" id="764103"/>
    <lineage>
        <taxon>Eukaryota</taxon>
        <taxon>Fungi</taxon>
        <taxon>Dikarya</taxon>
        <taxon>Basidiomycota</taxon>
        <taxon>Pucciniomycotina</taxon>
        <taxon>Mixiomycetes</taxon>
        <taxon>Mixiales</taxon>
        <taxon>Mixiaceae</taxon>
        <taxon>Mixia</taxon>
    </lineage>
</organism>
<dbReference type="AlphaFoldDB" id="G7E471"/>
<comment type="caution">
    <text evidence="6">The sequence shown here is derived from an EMBL/GenBank/DDBJ whole genome shotgun (WGS) entry which is preliminary data.</text>
</comment>
<dbReference type="EMBL" id="BABT02000129">
    <property type="protein sequence ID" value="GAA97631.1"/>
    <property type="molecule type" value="Genomic_DNA"/>
</dbReference>
<dbReference type="SUPFAM" id="SSF53474">
    <property type="entry name" value="alpha/beta-Hydrolases"/>
    <property type="match status" value="1"/>
</dbReference>
<dbReference type="InterPro" id="IPR029058">
    <property type="entry name" value="AB_hydrolase_fold"/>
</dbReference>
<dbReference type="Pfam" id="PF06441">
    <property type="entry name" value="EHN"/>
    <property type="match status" value="1"/>
</dbReference>
<dbReference type="InterPro" id="IPR016292">
    <property type="entry name" value="Epoxide_hydrolase"/>
</dbReference>
<dbReference type="OrthoDB" id="7130006at2759"/>
<accession>G7E471</accession>
<dbReference type="GO" id="GO:0004301">
    <property type="term" value="F:epoxide hydrolase activity"/>
    <property type="evidence" value="ECO:0007669"/>
    <property type="project" value="TreeGrafter"/>
</dbReference>
<evidence type="ECO:0000256" key="2">
    <source>
        <dbReference type="ARBA" id="ARBA00022797"/>
    </source>
</evidence>
<comment type="similarity">
    <text evidence="1">Belongs to the peptidase S33 family.</text>
</comment>
<dbReference type="Proteomes" id="UP000009131">
    <property type="component" value="Unassembled WGS sequence"/>
</dbReference>
<gene>
    <name evidence="6" type="primary">Mo04309</name>
    <name evidence="6" type="ORF">E5Q_04309</name>
</gene>
<evidence type="ECO:0000256" key="3">
    <source>
        <dbReference type="ARBA" id="ARBA00022801"/>
    </source>
</evidence>
<evidence type="ECO:0000256" key="1">
    <source>
        <dbReference type="ARBA" id="ARBA00010088"/>
    </source>
</evidence>
<proteinExistence type="inferred from homology"/>
<dbReference type="PANTHER" id="PTHR21661:SF35">
    <property type="entry name" value="EPOXIDE HYDROLASE"/>
    <property type="match status" value="1"/>
</dbReference>
<evidence type="ECO:0000313" key="6">
    <source>
        <dbReference type="EMBL" id="GAA97631.1"/>
    </source>
</evidence>
<dbReference type="PANTHER" id="PTHR21661">
    <property type="entry name" value="EPOXIDE HYDROLASE 1-RELATED"/>
    <property type="match status" value="1"/>
</dbReference>
<dbReference type="InParanoid" id="G7E471"/>
<reference evidence="6 7" key="2">
    <citation type="journal article" date="2012" name="Open Biol.">
        <title>Characteristics of nucleosomes and linker DNA regions on the genome of the basidiomycete Mixia osmundae revealed by mono- and dinucleosome mapping.</title>
        <authorList>
            <person name="Nishida H."/>
            <person name="Kondo S."/>
            <person name="Matsumoto T."/>
            <person name="Suzuki Y."/>
            <person name="Yoshikawa H."/>
            <person name="Taylor T.D."/>
            <person name="Sugiyama J."/>
        </authorList>
    </citation>
    <scope>NUCLEOTIDE SEQUENCE [LARGE SCALE GENOMIC DNA]</scope>
    <source>
        <strain evidence="7">CBS 9802 / IAM 14324 / JCM 22182 / KY 12970</strain>
    </source>
</reference>
<feature type="active site" description="Proton donor" evidence="4">
    <location>
        <position position="318"/>
    </location>
</feature>
<protein>
    <recommendedName>
        <fullName evidence="5">Epoxide hydrolase N-terminal domain-containing protein</fullName>
    </recommendedName>
</protein>
<keyword evidence="3" id="KW-0378">Hydrolase</keyword>
<reference evidence="6 7" key="1">
    <citation type="journal article" date="2011" name="J. Gen. Appl. Microbiol.">
        <title>Draft genome sequencing of the enigmatic basidiomycete Mixia osmundae.</title>
        <authorList>
            <person name="Nishida H."/>
            <person name="Nagatsuka Y."/>
            <person name="Sugiyama J."/>
        </authorList>
    </citation>
    <scope>NUCLEOTIDE SEQUENCE [LARGE SCALE GENOMIC DNA]</scope>
    <source>
        <strain evidence="7">CBS 9802 / IAM 14324 / JCM 22182 / KY 12970</strain>
    </source>
</reference>
<dbReference type="HOGENOM" id="CLU_019414_0_1_1"/>
<dbReference type="PRINTS" id="PR00412">
    <property type="entry name" value="EPOXHYDRLASE"/>
</dbReference>
<dbReference type="RefSeq" id="XP_014568287.1">
    <property type="nucleotide sequence ID" value="XM_014712801.1"/>
</dbReference>
<keyword evidence="7" id="KW-1185">Reference proteome</keyword>
<feature type="domain" description="Epoxide hydrolase N-terminal" evidence="5">
    <location>
        <begin position="4"/>
        <end position="113"/>
    </location>
</feature>
<keyword evidence="2" id="KW-0058">Aromatic hydrocarbons catabolism</keyword>
<dbReference type="GO" id="GO:0097176">
    <property type="term" value="P:epoxide metabolic process"/>
    <property type="evidence" value="ECO:0007669"/>
    <property type="project" value="TreeGrafter"/>
</dbReference>
<dbReference type="Gene3D" id="3.40.50.1820">
    <property type="entry name" value="alpha/beta hydrolase"/>
    <property type="match status" value="1"/>
</dbReference>
<dbReference type="PIRSF" id="PIRSF001112">
    <property type="entry name" value="Epoxide_hydrolase"/>
    <property type="match status" value="1"/>
</dbReference>
<sequence length="405" mass="46561">MLQVEPFTFKVSEADLTDLNARLDRARFDTEEIVPGADFEYGVPLEWTKQTTQYWRKQYDWRKHEAYINSFPHFTTKLDRDSITIHFIHVKSSQPDAIPLLACHGWPGSVYEFFKAIKPLTEPGKGKQAFHLVIPSMPGFLWSQRPTKTGWTMIDTARIFNELMLGLGYDKYGVQAGDWGSIAVRCMAAKHPQHCIAAHLNFLPAKPPGPLKLLPLSPWLIERMPWFVFSAVQRDRILRTLRYLQEGSGYYAIQSTKPATLGHALMDSPVGLLSWIGEKFFFWKEDEAEEDAISLDDVLTMITLYWFTKCSTTSFLPYKEHGDDGFLVYLHRRDLYMPCPTAVSGFPGEIANNPERWAKSTANIKWWKMADRGGHFAALEETDIYVDHVQDAFSKIWPLKRSSKL</sequence>
<dbReference type="InterPro" id="IPR000639">
    <property type="entry name" value="Epox_hydrolase-like"/>
</dbReference>
<dbReference type="eggNOG" id="KOG2565">
    <property type="taxonomic scope" value="Eukaryota"/>
</dbReference>
<evidence type="ECO:0000256" key="4">
    <source>
        <dbReference type="PIRSR" id="PIRSR001112-1"/>
    </source>
</evidence>
<dbReference type="InterPro" id="IPR010497">
    <property type="entry name" value="Epoxide_hydro_N"/>
</dbReference>
<feature type="active site" description="Proton acceptor" evidence="4">
    <location>
        <position position="375"/>
    </location>
</feature>